<organism evidence="3 4">
    <name type="scientific">Anaeramoeba flamelloides</name>
    <dbReference type="NCBI Taxonomy" id="1746091"/>
    <lineage>
        <taxon>Eukaryota</taxon>
        <taxon>Metamonada</taxon>
        <taxon>Anaeramoebidae</taxon>
        <taxon>Anaeramoeba</taxon>
    </lineage>
</organism>
<name>A0AAV7ZH34_9EUKA</name>
<dbReference type="Pfam" id="PF04457">
    <property type="entry name" value="MJ1316"/>
    <property type="match status" value="1"/>
</dbReference>
<evidence type="ECO:0000313" key="3">
    <source>
        <dbReference type="EMBL" id="KAJ3441316.1"/>
    </source>
</evidence>
<gene>
    <name evidence="3" type="ORF">M0812_13323</name>
</gene>
<feature type="region of interest" description="Disordered" evidence="1">
    <location>
        <begin position="85"/>
        <end position="111"/>
    </location>
</feature>
<evidence type="ECO:0000313" key="4">
    <source>
        <dbReference type="Proteomes" id="UP001146793"/>
    </source>
</evidence>
<sequence>MRTSKDVYSRIIYDDKFDPEDFFIGLKEESNIIDTPFDEYDHEEIPMHCILYFKTEEQIVWSRSPQIDLIFGSLTKKRQKEIEKEQKLLKQKRKRQQKKKQLKRTKPKNKK</sequence>
<evidence type="ECO:0000259" key="2">
    <source>
        <dbReference type="Pfam" id="PF04457"/>
    </source>
</evidence>
<reference evidence="3" key="1">
    <citation type="submission" date="2022-08" db="EMBL/GenBank/DDBJ databases">
        <title>Novel sulphate-reducing endosymbionts in the free-living metamonad Anaeramoeba.</title>
        <authorList>
            <person name="Jerlstrom-Hultqvist J."/>
            <person name="Cepicka I."/>
            <person name="Gallot-Lavallee L."/>
            <person name="Salas-Leiva D."/>
            <person name="Curtis B.A."/>
            <person name="Zahonova K."/>
            <person name="Pipaliya S."/>
            <person name="Dacks J."/>
            <person name="Roger A.J."/>
        </authorList>
    </citation>
    <scope>NUCLEOTIDE SEQUENCE</scope>
    <source>
        <strain evidence="3">Busselton2</strain>
    </source>
</reference>
<dbReference type="EMBL" id="JANTQA010000029">
    <property type="protein sequence ID" value="KAJ3441316.1"/>
    <property type="molecule type" value="Genomic_DNA"/>
</dbReference>
<accession>A0AAV7ZH34</accession>
<dbReference type="Proteomes" id="UP001146793">
    <property type="component" value="Unassembled WGS sequence"/>
</dbReference>
<keyword evidence="3" id="KW-0675">Receptor</keyword>
<dbReference type="AlphaFoldDB" id="A0AAV7ZH34"/>
<proteinExistence type="predicted"/>
<comment type="caution">
    <text evidence="3">The sequence shown here is derived from an EMBL/GenBank/DDBJ whole genome shotgun (WGS) entry which is preliminary data.</text>
</comment>
<evidence type="ECO:0000256" key="1">
    <source>
        <dbReference type="SAM" id="MobiDB-lite"/>
    </source>
</evidence>
<dbReference type="InterPro" id="IPR040459">
    <property type="entry name" value="MJ1316"/>
</dbReference>
<feature type="domain" description="MJ1316 RNA cyclic group end recognition" evidence="2">
    <location>
        <begin position="1"/>
        <end position="63"/>
    </location>
</feature>
<feature type="compositionally biased region" description="Basic residues" evidence="1">
    <location>
        <begin position="89"/>
        <end position="111"/>
    </location>
</feature>
<protein>
    <submittedName>
        <fullName evidence="3">Leukocyte receptor cluster member</fullName>
    </submittedName>
</protein>